<dbReference type="Proteomes" id="UP000277811">
    <property type="component" value="Unassembled WGS sequence"/>
</dbReference>
<dbReference type="EMBL" id="UPPP01000113">
    <property type="protein sequence ID" value="VBB09228.1"/>
    <property type="molecule type" value="Genomic_DNA"/>
</dbReference>
<sequence>MTLSQGRFFYTRANRGIHPFPKNLRFSWLGAYSRFTCKAVTFDDGTSQERVRSSRNAPCDAQPSQNRTCPIKASGSS</sequence>
<gene>
    <name evidence="2" type="ORF">LUCI_4518</name>
</gene>
<evidence type="ECO:0000313" key="2">
    <source>
        <dbReference type="EMBL" id="VBB09228.1"/>
    </source>
</evidence>
<evidence type="ECO:0000313" key="3">
    <source>
        <dbReference type="Proteomes" id="UP000277811"/>
    </source>
</evidence>
<organism evidence="2 3">
    <name type="scientific">Lucifera butyrica</name>
    <dbReference type="NCBI Taxonomy" id="1351585"/>
    <lineage>
        <taxon>Bacteria</taxon>
        <taxon>Bacillati</taxon>
        <taxon>Bacillota</taxon>
        <taxon>Negativicutes</taxon>
        <taxon>Veillonellales</taxon>
        <taxon>Veillonellaceae</taxon>
        <taxon>Lucifera</taxon>
    </lineage>
</organism>
<accession>A0A498RJM3</accession>
<dbReference type="AlphaFoldDB" id="A0A498RJM3"/>
<proteinExistence type="predicted"/>
<reference evidence="2 3" key="1">
    <citation type="submission" date="2018-06" db="EMBL/GenBank/DDBJ databases">
        <authorList>
            <person name="Strepis N."/>
        </authorList>
    </citation>
    <scope>NUCLEOTIDE SEQUENCE [LARGE SCALE GENOMIC DNA]</scope>
    <source>
        <strain evidence="2">LUCI</strain>
    </source>
</reference>
<name>A0A498RJM3_9FIRM</name>
<evidence type="ECO:0000256" key="1">
    <source>
        <dbReference type="SAM" id="MobiDB-lite"/>
    </source>
</evidence>
<keyword evidence="3" id="KW-1185">Reference proteome</keyword>
<feature type="compositionally biased region" description="Polar residues" evidence="1">
    <location>
        <begin position="62"/>
        <end position="77"/>
    </location>
</feature>
<protein>
    <submittedName>
        <fullName evidence="2">Uncharacterized protein</fullName>
    </submittedName>
</protein>
<feature type="region of interest" description="Disordered" evidence="1">
    <location>
        <begin position="47"/>
        <end position="77"/>
    </location>
</feature>